<keyword evidence="4 7" id="KW-0813">Transport</keyword>
<dbReference type="Pfam" id="PF01895">
    <property type="entry name" value="PhoU"/>
    <property type="match status" value="2"/>
</dbReference>
<gene>
    <name evidence="9" type="ORF">AUJ95_04560</name>
</gene>
<organism evidence="9 10">
    <name type="scientific">Candidatus Desantisbacteria bacterium CG2_30_40_21</name>
    <dbReference type="NCBI Taxonomy" id="1817895"/>
    <lineage>
        <taxon>Bacteria</taxon>
        <taxon>Candidatus Desantisiibacteriota</taxon>
    </lineage>
</organism>
<comment type="subunit">
    <text evidence="3 7">Homodimer.</text>
</comment>
<evidence type="ECO:0000256" key="3">
    <source>
        <dbReference type="ARBA" id="ARBA00011738"/>
    </source>
</evidence>
<dbReference type="GO" id="GO:0045936">
    <property type="term" value="P:negative regulation of phosphate metabolic process"/>
    <property type="evidence" value="ECO:0007669"/>
    <property type="project" value="InterPro"/>
</dbReference>
<dbReference type="FunFam" id="1.20.58.220:FF:000004">
    <property type="entry name" value="Phosphate-specific transport system accessory protein PhoU"/>
    <property type="match status" value="1"/>
</dbReference>
<dbReference type="PANTHER" id="PTHR42930">
    <property type="entry name" value="PHOSPHATE-SPECIFIC TRANSPORT SYSTEM ACCESSORY PROTEIN PHOU"/>
    <property type="match status" value="1"/>
</dbReference>
<dbReference type="GO" id="GO:0005737">
    <property type="term" value="C:cytoplasm"/>
    <property type="evidence" value="ECO:0007669"/>
    <property type="project" value="UniProtKB-SubCell"/>
</dbReference>
<dbReference type="AlphaFoldDB" id="A0A1J5DWI6"/>
<dbReference type="GO" id="GO:0030643">
    <property type="term" value="P:intracellular phosphate ion homeostasis"/>
    <property type="evidence" value="ECO:0007669"/>
    <property type="project" value="InterPro"/>
</dbReference>
<dbReference type="SUPFAM" id="SSF109755">
    <property type="entry name" value="PhoU-like"/>
    <property type="match status" value="1"/>
</dbReference>
<name>A0A1J5DWI6_9BACT</name>
<comment type="function">
    <text evidence="7">Plays a role in the regulation of phosphate uptake.</text>
</comment>
<dbReference type="Proteomes" id="UP000183085">
    <property type="component" value="Unassembled WGS sequence"/>
</dbReference>
<evidence type="ECO:0000313" key="9">
    <source>
        <dbReference type="EMBL" id="OIP40441.1"/>
    </source>
</evidence>
<evidence type="ECO:0000256" key="1">
    <source>
        <dbReference type="ARBA" id="ARBA00004496"/>
    </source>
</evidence>
<keyword evidence="6 7" id="KW-0592">Phosphate transport</keyword>
<feature type="domain" description="PhoU" evidence="8">
    <location>
        <begin position="19"/>
        <end position="103"/>
    </location>
</feature>
<evidence type="ECO:0000256" key="6">
    <source>
        <dbReference type="ARBA" id="ARBA00022592"/>
    </source>
</evidence>
<dbReference type="GO" id="GO:0006817">
    <property type="term" value="P:phosphate ion transport"/>
    <property type="evidence" value="ECO:0007669"/>
    <property type="project" value="UniProtKB-KW"/>
</dbReference>
<accession>A0A1J5DWI6</accession>
<proteinExistence type="inferred from homology"/>
<dbReference type="STRING" id="1817895.AUJ95_04560"/>
<dbReference type="InterPro" id="IPR026022">
    <property type="entry name" value="PhoU_dom"/>
</dbReference>
<dbReference type="Gene3D" id="1.20.58.220">
    <property type="entry name" value="Phosphate transport system protein phou homolog 2, domain 2"/>
    <property type="match status" value="2"/>
</dbReference>
<evidence type="ECO:0000259" key="8">
    <source>
        <dbReference type="Pfam" id="PF01895"/>
    </source>
</evidence>
<dbReference type="InterPro" id="IPR038078">
    <property type="entry name" value="PhoU-like_sf"/>
</dbReference>
<dbReference type="PANTHER" id="PTHR42930:SF3">
    <property type="entry name" value="PHOSPHATE-SPECIFIC TRANSPORT SYSTEM ACCESSORY PROTEIN PHOU"/>
    <property type="match status" value="1"/>
</dbReference>
<dbReference type="PIRSF" id="PIRSF003107">
    <property type="entry name" value="PhoU"/>
    <property type="match status" value="1"/>
</dbReference>
<evidence type="ECO:0000256" key="2">
    <source>
        <dbReference type="ARBA" id="ARBA00008107"/>
    </source>
</evidence>
<sequence>MERVFDIELKELRDKLIYMSQIGEKMIDISLRGLVERDKELAKQVFECEQEINKLHIEVDELCIRLLALRQPIAADLRLITAAMKINSELERIGDQSVNISENTAIYLEHPPLKPLIDIPRMVDITKEMVIDSITAFVNEDVGLARSVLKRDDDVDNLNYQIFRELLTYMLSDATAIHRALCLILISQNIERIADHATNICEDVVFMTLGKDIRHHMEKQ</sequence>
<dbReference type="NCBIfam" id="TIGR02135">
    <property type="entry name" value="phoU_full"/>
    <property type="match status" value="1"/>
</dbReference>
<evidence type="ECO:0000313" key="10">
    <source>
        <dbReference type="Proteomes" id="UP000183085"/>
    </source>
</evidence>
<evidence type="ECO:0000256" key="4">
    <source>
        <dbReference type="ARBA" id="ARBA00022448"/>
    </source>
</evidence>
<evidence type="ECO:0000256" key="7">
    <source>
        <dbReference type="PIRNR" id="PIRNR003107"/>
    </source>
</evidence>
<comment type="similarity">
    <text evidence="2 7">Belongs to the PhoU family.</text>
</comment>
<feature type="domain" description="PhoU" evidence="8">
    <location>
        <begin position="119"/>
        <end position="204"/>
    </location>
</feature>
<reference evidence="9 10" key="1">
    <citation type="journal article" date="2016" name="Environ. Microbiol.">
        <title>Genomic resolution of a cold subsurface aquifer community provides metabolic insights for novel microbes adapted to high CO concentrations.</title>
        <authorList>
            <person name="Probst A.J."/>
            <person name="Castelle C.J."/>
            <person name="Singh A."/>
            <person name="Brown C.T."/>
            <person name="Anantharaman K."/>
            <person name="Sharon I."/>
            <person name="Hug L.A."/>
            <person name="Burstein D."/>
            <person name="Emerson J.B."/>
            <person name="Thomas B.C."/>
            <person name="Banfield J.F."/>
        </authorList>
    </citation>
    <scope>NUCLEOTIDE SEQUENCE [LARGE SCALE GENOMIC DNA]</scope>
    <source>
        <strain evidence="9">CG2_30_40_21</strain>
    </source>
</reference>
<evidence type="ECO:0000256" key="5">
    <source>
        <dbReference type="ARBA" id="ARBA00022490"/>
    </source>
</evidence>
<protein>
    <recommendedName>
        <fullName evidence="7">Phosphate-specific transport system accessory protein PhoU</fullName>
    </recommendedName>
</protein>
<comment type="caution">
    <text evidence="9">The sequence shown here is derived from an EMBL/GenBank/DDBJ whole genome shotgun (WGS) entry which is preliminary data.</text>
</comment>
<dbReference type="EMBL" id="MNYI01000120">
    <property type="protein sequence ID" value="OIP40441.1"/>
    <property type="molecule type" value="Genomic_DNA"/>
</dbReference>
<comment type="subcellular location">
    <subcellularLocation>
        <location evidence="1 7">Cytoplasm</location>
    </subcellularLocation>
</comment>
<dbReference type="InterPro" id="IPR028366">
    <property type="entry name" value="PhoU"/>
</dbReference>
<keyword evidence="5 7" id="KW-0963">Cytoplasm</keyword>